<proteinExistence type="predicted"/>
<dbReference type="AlphaFoldDB" id="A0A150R1F7"/>
<evidence type="ECO:0000313" key="3">
    <source>
        <dbReference type="Proteomes" id="UP000075635"/>
    </source>
</evidence>
<protein>
    <submittedName>
        <fullName evidence="2">Uncharacterized protein</fullName>
    </submittedName>
</protein>
<name>A0A150R1F7_SORCE</name>
<evidence type="ECO:0000313" key="2">
    <source>
        <dbReference type="EMBL" id="KYF74049.1"/>
    </source>
</evidence>
<accession>A0A150R1F7</accession>
<comment type="caution">
    <text evidence="2">The sequence shown here is derived from an EMBL/GenBank/DDBJ whole genome shotgun (WGS) entry which is preliminary data.</text>
</comment>
<reference evidence="2 3" key="1">
    <citation type="submission" date="2014-02" db="EMBL/GenBank/DDBJ databases">
        <title>The small core and large imbalanced accessory genome model reveals a collaborative survival strategy of Sorangium cellulosum strains in nature.</title>
        <authorList>
            <person name="Han K."/>
            <person name="Peng R."/>
            <person name="Blom J."/>
            <person name="Li Y.-Z."/>
        </authorList>
    </citation>
    <scope>NUCLEOTIDE SEQUENCE [LARGE SCALE GENOMIC DNA]</scope>
    <source>
        <strain evidence="2 3">So0011-07</strain>
    </source>
</reference>
<dbReference type="EMBL" id="JEMB01003328">
    <property type="protein sequence ID" value="KYF74049.1"/>
    <property type="molecule type" value="Genomic_DNA"/>
</dbReference>
<organism evidence="2 3">
    <name type="scientific">Sorangium cellulosum</name>
    <name type="common">Polyangium cellulosum</name>
    <dbReference type="NCBI Taxonomy" id="56"/>
    <lineage>
        <taxon>Bacteria</taxon>
        <taxon>Pseudomonadati</taxon>
        <taxon>Myxococcota</taxon>
        <taxon>Polyangia</taxon>
        <taxon>Polyangiales</taxon>
        <taxon>Polyangiaceae</taxon>
        <taxon>Sorangium</taxon>
    </lineage>
</organism>
<evidence type="ECO:0000256" key="1">
    <source>
        <dbReference type="SAM" id="MobiDB-lite"/>
    </source>
</evidence>
<feature type="region of interest" description="Disordered" evidence="1">
    <location>
        <begin position="36"/>
        <end position="109"/>
    </location>
</feature>
<dbReference type="Proteomes" id="UP000075635">
    <property type="component" value="Unassembled WGS sequence"/>
</dbReference>
<gene>
    <name evidence="2" type="ORF">BE17_21020</name>
</gene>
<sequence length="109" mass="11607">MDRLFDLLTELSIDPFKQAAFVADRQDELLTEEERAALRQPGPPGAQGAIAGGAWTRCAGIFDPGPDPEDDPDPPDAPSDSPDDGQTGRHAAARGSVYHVRVTGARARI</sequence>